<keyword evidence="1 2" id="KW-0378">Hydrolase</keyword>
<dbReference type="EC" id="3.1.2.28" evidence="2"/>
<dbReference type="PANTHER" id="PTHR31793">
    <property type="entry name" value="4-HYDROXYBENZOYL-COA THIOESTERASE FAMILY MEMBER"/>
    <property type="match status" value="1"/>
</dbReference>
<accession>A0ABT6F370</accession>
<keyword evidence="5" id="KW-1185">Reference proteome</keyword>
<organism evidence="4 5">
    <name type="scientific">Candidatus Synechococcus calcipolaris G9</name>
    <dbReference type="NCBI Taxonomy" id="1497997"/>
    <lineage>
        <taxon>Bacteria</taxon>
        <taxon>Bacillati</taxon>
        <taxon>Cyanobacteriota</taxon>
        <taxon>Cyanophyceae</taxon>
        <taxon>Synechococcales</taxon>
        <taxon>Synechococcaceae</taxon>
        <taxon>Synechococcus</taxon>
    </lineage>
</organism>
<comment type="pathway">
    <text evidence="2">Cofactor biosynthesis; phylloquinone biosynthesis.</text>
</comment>
<dbReference type="RefSeq" id="WP_277868227.1">
    <property type="nucleotide sequence ID" value="NZ_JAKKUT010000008.1"/>
</dbReference>
<comment type="catalytic activity">
    <reaction evidence="2">
        <text>1,4-dihydroxy-2-naphthoyl-CoA + H2O = 1,4-dihydroxy-2-naphthoate + CoA + H(+)</text>
        <dbReference type="Rhea" id="RHEA:26309"/>
        <dbReference type="ChEBI" id="CHEBI:11173"/>
        <dbReference type="ChEBI" id="CHEBI:15377"/>
        <dbReference type="ChEBI" id="CHEBI:15378"/>
        <dbReference type="ChEBI" id="CHEBI:57287"/>
        <dbReference type="ChEBI" id="CHEBI:58897"/>
        <dbReference type="EC" id="3.1.2.28"/>
    </reaction>
</comment>
<dbReference type="Pfam" id="PF13279">
    <property type="entry name" value="4HBT_2"/>
    <property type="match status" value="1"/>
</dbReference>
<protein>
    <recommendedName>
        <fullName evidence="2">1,4-dihydroxy-2-naphthoyl-CoA hydrolase</fullName>
        <shortName evidence="2">DHNA-CoA hydrolase</shortName>
        <ecNumber evidence="2">3.1.2.28</ecNumber>
    </recommendedName>
    <alternativeName>
        <fullName evidence="2">DHNA-CoA thioesterase</fullName>
    </alternativeName>
</protein>
<evidence type="ECO:0000256" key="2">
    <source>
        <dbReference type="HAMAP-Rule" id="MF_02101"/>
    </source>
</evidence>
<reference evidence="4" key="2">
    <citation type="submission" date="2022-01" db="EMBL/GenBank/DDBJ databases">
        <authorList>
            <person name="Zivanovic Y."/>
            <person name="Moreira D."/>
            <person name="Lopez-Garcia P."/>
        </authorList>
    </citation>
    <scope>NUCLEOTIDE SEQUENCE</scope>
    <source>
        <strain evidence="4">G9</strain>
    </source>
</reference>
<dbReference type="InterPro" id="IPR022829">
    <property type="entry name" value="DHNA_CoA_hydrolase"/>
</dbReference>
<proteinExistence type="inferred from homology"/>
<evidence type="ECO:0000313" key="5">
    <source>
        <dbReference type="Proteomes" id="UP001154265"/>
    </source>
</evidence>
<feature type="active site" evidence="2">
    <location>
        <position position="19"/>
    </location>
</feature>
<evidence type="ECO:0000256" key="3">
    <source>
        <dbReference type="SAM" id="MobiDB-lite"/>
    </source>
</evidence>
<dbReference type="InterPro" id="IPR050563">
    <property type="entry name" value="4-hydroxybenzoyl-CoA_TE"/>
</dbReference>
<dbReference type="HAMAP" id="MF_02101">
    <property type="entry name" value="DHNA_CoA_hydrolase"/>
    <property type="match status" value="1"/>
</dbReference>
<comment type="similarity">
    <text evidence="2">Belongs to the 4-hydroxybenzoyl-CoA thioesterase family. DHNA-CoA hydrolase subfamily.</text>
</comment>
<sequence>MTQPIVAPYHRQVHFADTDAAGVVYFANLLNFCHEAYEKLLEDIGVDLREFFRDGAIAMPIVEAQVKFFRPLYCGDRLIISIRATAIDASCFQLHYRITPQQVEPPQGTEPDHPSPVAIAETRHICLKMPERQRTPLPPLFQDWLGDPAETQAPQSDD</sequence>
<dbReference type="SUPFAM" id="SSF54637">
    <property type="entry name" value="Thioesterase/thiol ester dehydrase-isomerase"/>
    <property type="match status" value="1"/>
</dbReference>
<dbReference type="CDD" id="cd00586">
    <property type="entry name" value="4HBT"/>
    <property type="match status" value="1"/>
</dbReference>
<reference evidence="4" key="1">
    <citation type="journal article" date="2022" name="Genome Biol. Evol.">
        <title>A New Gene Family Diagnostic for Intracellular Biomineralization of Amorphous Ca Carbonates by Cyanobacteria.</title>
        <authorList>
            <person name="Benzerara K."/>
            <person name="Duprat E."/>
            <person name="Bitard-Feildel T."/>
            <person name="Caumes G."/>
            <person name="Cassier-Chauvat C."/>
            <person name="Chauvat F."/>
            <person name="Dezi M."/>
            <person name="Diop S.I."/>
            <person name="Gaschignard G."/>
            <person name="Gorgen S."/>
            <person name="Gugger M."/>
            <person name="Lopez-Garcia P."/>
            <person name="Millet M."/>
            <person name="Skouri-Panet F."/>
            <person name="Moreira D."/>
            <person name="Callebaut I."/>
        </authorList>
    </citation>
    <scope>NUCLEOTIDE SEQUENCE</scope>
    <source>
        <strain evidence="4">G9</strain>
    </source>
</reference>
<gene>
    <name evidence="4" type="ORF">L3556_15430</name>
</gene>
<feature type="region of interest" description="Disordered" evidence="3">
    <location>
        <begin position="137"/>
        <end position="158"/>
    </location>
</feature>
<name>A0ABT6F370_9SYNE</name>
<dbReference type="Proteomes" id="UP001154265">
    <property type="component" value="Unassembled WGS sequence"/>
</dbReference>
<dbReference type="InterPro" id="IPR029069">
    <property type="entry name" value="HotDog_dom_sf"/>
</dbReference>
<dbReference type="EMBL" id="JAKKUT010000008">
    <property type="protein sequence ID" value="MDG2992310.1"/>
    <property type="molecule type" value="Genomic_DNA"/>
</dbReference>
<comment type="function">
    <text evidence="2">Catalyzes the hydrolysis of 1,4-dihydroxy-2-naphthoyl-CoA (DHNA-CoA) to 1,4-dihydroxy-2-naphthoate (DHNA), a reaction involved in phylloquinone (vitamin K1) biosynthesis.</text>
</comment>
<comment type="caution">
    <text evidence="4">The sequence shown here is derived from an EMBL/GenBank/DDBJ whole genome shotgun (WGS) entry which is preliminary data.</text>
</comment>
<dbReference type="InterPro" id="IPR006684">
    <property type="entry name" value="YbgC/YbaW"/>
</dbReference>
<comment type="pathway">
    <text evidence="2">Quinol/quinone metabolism; 1,4-dihydroxy-2-naphthoate biosynthesis; 1,4-dihydroxy-2-naphthoate from chorismate: step 7/7.</text>
</comment>
<dbReference type="PIRSF" id="PIRSF003230">
    <property type="entry name" value="YbgC"/>
    <property type="match status" value="1"/>
</dbReference>
<dbReference type="Gene3D" id="3.10.129.10">
    <property type="entry name" value="Hotdog Thioesterase"/>
    <property type="match status" value="1"/>
</dbReference>
<evidence type="ECO:0000256" key="1">
    <source>
        <dbReference type="ARBA" id="ARBA00022801"/>
    </source>
</evidence>
<evidence type="ECO:0000313" key="4">
    <source>
        <dbReference type="EMBL" id="MDG2992310.1"/>
    </source>
</evidence>
<dbReference type="PANTHER" id="PTHR31793:SF37">
    <property type="entry name" value="ACYL-COA THIOESTER HYDROLASE YBGC"/>
    <property type="match status" value="1"/>
</dbReference>